<dbReference type="EMBL" id="JANRMS010005908">
    <property type="protein sequence ID" value="KAJ3500446.1"/>
    <property type="molecule type" value="Genomic_DNA"/>
</dbReference>
<protein>
    <submittedName>
        <fullName evidence="1">Uncharacterized protein</fullName>
    </submittedName>
</protein>
<proteinExistence type="predicted"/>
<organism evidence="1 2">
    <name type="scientific">Fusarium decemcellulare</name>
    <dbReference type="NCBI Taxonomy" id="57161"/>
    <lineage>
        <taxon>Eukaryota</taxon>
        <taxon>Fungi</taxon>
        <taxon>Dikarya</taxon>
        <taxon>Ascomycota</taxon>
        <taxon>Pezizomycotina</taxon>
        <taxon>Sordariomycetes</taxon>
        <taxon>Hypocreomycetidae</taxon>
        <taxon>Hypocreales</taxon>
        <taxon>Nectriaceae</taxon>
        <taxon>Fusarium</taxon>
        <taxon>Fusarium decemcellulare species complex</taxon>
    </lineage>
</organism>
<keyword evidence="2" id="KW-1185">Reference proteome</keyword>
<name>A0ACC1R879_9HYPO</name>
<reference evidence="1" key="1">
    <citation type="submission" date="2022-08" db="EMBL/GenBank/DDBJ databases">
        <title>Genome Sequence of Fusarium decemcellulare.</title>
        <authorList>
            <person name="Buettner E."/>
        </authorList>
    </citation>
    <scope>NUCLEOTIDE SEQUENCE</scope>
    <source>
        <strain evidence="1">Babe19</strain>
    </source>
</reference>
<evidence type="ECO:0000313" key="2">
    <source>
        <dbReference type="Proteomes" id="UP001148629"/>
    </source>
</evidence>
<accession>A0ACC1R879</accession>
<gene>
    <name evidence="1" type="ORF">NM208_g17141</name>
</gene>
<dbReference type="Proteomes" id="UP001148629">
    <property type="component" value="Unassembled WGS sequence"/>
</dbReference>
<sequence>MARVRGRGAADQHSSEFRDFENSLKYRKMKTECPTYSTRYTILSIFEEDSDAESVSETRTKEGRAADNLLRLLQEHDKLVDKCSRNIAEVARDEIEATELRLLIAFEM</sequence>
<evidence type="ECO:0000313" key="1">
    <source>
        <dbReference type="EMBL" id="KAJ3500446.1"/>
    </source>
</evidence>
<comment type="caution">
    <text evidence="1">The sequence shown here is derived from an EMBL/GenBank/DDBJ whole genome shotgun (WGS) entry which is preliminary data.</text>
</comment>